<feature type="domain" description="CHK kinase-like" evidence="1">
    <location>
        <begin position="126"/>
        <end position="319"/>
    </location>
</feature>
<dbReference type="PANTHER" id="PTHR11012">
    <property type="entry name" value="PROTEIN KINASE-LIKE DOMAIN-CONTAINING"/>
    <property type="match status" value="1"/>
</dbReference>
<dbReference type="InterPro" id="IPR011009">
    <property type="entry name" value="Kinase-like_dom_sf"/>
</dbReference>
<dbReference type="SUPFAM" id="SSF56112">
    <property type="entry name" value="Protein kinase-like (PK-like)"/>
    <property type="match status" value="1"/>
</dbReference>
<organism evidence="2 3">
    <name type="scientific">Exocentrus adspersus</name>
    <dbReference type="NCBI Taxonomy" id="1586481"/>
    <lineage>
        <taxon>Eukaryota</taxon>
        <taxon>Metazoa</taxon>
        <taxon>Ecdysozoa</taxon>
        <taxon>Arthropoda</taxon>
        <taxon>Hexapoda</taxon>
        <taxon>Insecta</taxon>
        <taxon>Pterygota</taxon>
        <taxon>Neoptera</taxon>
        <taxon>Endopterygota</taxon>
        <taxon>Coleoptera</taxon>
        <taxon>Polyphaga</taxon>
        <taxon>Cucujiformia</taxon>
        <taxon>Chrysomeloidea</taxon>
        <taxon>Cerambycidae</taxon>
        <taxon>Lamiinae</taxon>
        <taxon>Acanthocinini</taxon>
        <taxon>Exocentrus</taxon>
    </lineage>
</organism>
<gene>
    <name evidence="2" type="ORF">NQ315_009887</name>
</gene>
<evidence type="ECO:0000313" key="3">
    <source>
        <dbReference type="Proteomes" id="UP001159042"/>
    </source>
</evidence>
<name>A0AAV8WIF7_9CUCU</name>
<reference evidence="2 3" key="1">
    <citation type="journal article" date="2023" name="Insect Mol. Biol.">
        <title>Genome sequencing provides insights into the evolution of gene families encoding plant cell wall-degrading enzymes in longhorned beetles.</title>
        <authorList>
            <person name="Shin N.R."/>
            <person name="Okamura Y."/>
            <person name="Kirsch R."/>
            <person name="Pauchet Y."/>
        </authorList>
    </citation>
    <scope>NUCLEOTIDE SEQUENCE [LARGE SCALE GENOMIC DNA]</scope>
    <source>
        <strain evidence="2">EAD_L_NR</strain>
    </source>
</reference>
<comment type="caution">
    <text evidence="2">The sequence shown here is derived from an EMBL/GenBank/DDBJ whole genome shotgun (WGS) entry which is preliminary data.</text>
</comment>
<evidence type="ECO:0000259" key="1">
    <source>
        <dbReference type="SMART" id="SM00587"/>
    </source>
</evidence>
<dbReference type="Proteomes" id="UP001159042">
    <property type="component" value="Unassembled WGS sequence"/>
</dbReference>
<keyword evidence="3" id="KW-1185">Reference proteome</keyword>
<evidence type="ECO:0000313" key="2">
    <source>
        <dbReference type="EMBL" id="KAJ8926032.1"/>
    </source>
</evidence>
<dbReference type="Gene3D" id="3.90.1200.10">
    <property type="match status" value="1"/>
</dbReference>
<sequence length="403" mass="47205">MSNSLISPQIHEALSRALDSGNVDDFEITVHDPNKKGEGYLGEMLYVTLKDRKTLQDKHLIVKQAFAEQPLRDALPIRTAYVNEINFYIEVWPRLDEFQKTIPEEYQFHKVPRCFASISDENSEKLVLENLRFQKFRTHEKRAPLNDDYYKLLMKEYGRFHAVSFAYKHLHPEEYAGLVANLEDMYEDFGDIEFFPKQLRGIFELSLKSLQPGRDDAAIARFKPYIPDCMEEFTAAATCRTRYTCLTHGDCWSNNMMFKYDESGKPIDVRFLDFQLARDASPCSDLSYCIYSGASKEVLDNLDAYLQLYHQSLSDTLRQFGCDPNEVYPFIELKRDWKRCGKLGFSMGLMIWKVKCLLESEIKDFKDIPIDEQEQIFQGAYDEEAFKKVSRDVILHMYENDFF</sequence>
<protein>
    <recommendedName>
        <fullName evidence="1">CHK kinase-like domain-containing protein</fullName>
    </recommendedName>
</protein>
<accession>A0AAV8WIF7</accession>
<dbReference type="Pfam" id="PF02958">
    <property type="entry name" value="EcKL"/>
    <property type="match status" value="1"/>
</dbReference>
<dbReference type="AlphaFoldDB" id="A0AAV8WIF7"/>
<dbReference type="InterPro" id="IPR004119">
    <property type="entry name" value="EcKL"/>
</dbReference>
<dbReference type="EMBL" id="JANEYG010000001">
    <property type="protein sequence ID" value="KAJ8926032.1"/>
    <property type="molecule type" value="Genomic_DNA"/>
</dbReference>
<dbReference type="PANTHER" id="PTHR11012:SF30">
    <property type="entry name" value="PROTEIN KINASE-LIKE DOMAIN-CONTAINING"/>
    <property type="match status" value="1"/>
</dbReference>
<dbReference type="InterPro" id="IPR015897">
    <property type="entry name" value="CHK_kinase-like"/>
</dbReference>
<dbReference type="SMART" id="SM00587">
    <property type="entry name" value="CHK"/>
    <property type="match status" value="1"/>
</dbReference>
<proteinExistence type="predicted"/>